<reference evidence="1" key="1">
    <citation type="submission" date="2019-11" db="EMBL/GenBank/DDBJ databases">
        <title>Characterization of Clostridium perfringens isolates from swine manure treated agricultural soils.</title>
        <authorList>
            <person name="Wushke S.T."/>
        </authorList>
    </citation>
    <scope>NUCLEOTIDE SEQUENCE</scope>
    <source>
        <strain evidence="1">X62</strain>
    </source>
</reference>
<evidence type="ECO:0000313" key="2">
    <source>
        <dbReference type="Proteomes" id="UP001288944"/>
    </source>
</evidence>
<dbReference type="AlphaFoldDB" id="A0AAW9KKF9"/>
<evidence type="ECO:0000313" key="1">
    <source>
        <dbReference type="EMBL" id="MDZ7542964.1"/>
    </source>
</evidence>
<protein>
    <submittedName>
        <fullName evidence="1">Uncharacterized protein</fullName>
    </submittedName>
</protein>
<organism evidence="1 2">
    <name type="scientific">Clostridium perfringens</name>
    <dbReference type="NCBI Taxonomy" id="1502"/>
    <lineage>
        <taxon>Bacteria</taxon>
        <taxon>Bacillati</taxon>
        <taxon>Bacillota</taxon>
        <taxon>Clostridia</taxon>
        <taxon>Eubacteriales</taxon>
        <taxon>Clostridiaceae</taxon>
        <taxon>Clostridium</taxon>
    </lineage>
</organism>
<name>A0AAW9KKF9_CLOPF</name>
<sequence length="55" mass="6385">MSSEEYLSECITNKTGKDIDKRSIWLNGCRKNPVTGESEEYSKNTLLQIFQDLDR</sequence>
<proteinExistence type="predicted"/>
<dbReference type="Proteomes" id="UP001288944">
    <property type="component" value="Unassembled WGS sequence"/>
</dbReference>
<dbReference type="EMBL" id="WNUR01000662">
    <property type="protein sequence ID" value="MDZ7542964.1"/>
    <property type="molecule type" value="Genomic_DNA"/>
</dbReference>
<comment type="caution">
    <text evidence="1">The sequence shown here is derived from an EMBL/GenBank/DDBJ whole genome shotgun (WGS) entry which is preliminary data.</text>
</comment>
<gene>
    <name evidence="1" type="ORF">GNF83_17610</name>
</gene>
<accession>A0AAW9KKF9</accession>